<evidence type="ECO:0000256" key="3">
    <source>
        <dbReference type="ARBA" id="ARBA00023242"/>
    </source>
</evidence>
<feature type="domain" description="Leucine zipper with capping helix" evidence="6">
    <location>
        <begin position="159"/>
        <end position="188"/>
    </location>
</feature>
<dbReference type="Pfam" id="PF03962">
    <property type="entry name" value="Mnd1"/>
    <property type="match status" value="1"/>
</dbReference>
<dbReference type="Pfam" id="PF18517">
    <property type="entry name" value="LZ3wCH"/>
    <property type="match status" value="1"/>
</dbReference>
<keyword evidence="3" id="KW-0539">Nucleus</keyword>
<evidence type="ECO:0000259" key="5">
    <source>
        <dbReference type="Pfam" id="PF03962"/>
    </source>
</evidence>
<evidence type="ECO:0000256" key="2">
    <source>
        <dbReference type="ARBA" id="ARBA00023054"/>
    </source>
</evidence>
<evidence type="ECO:0000259" key="6">
    <source>
        <dbReference type="Pfam" id="PF18517"/>
    </source>
</evidence>
<dbReference type="InterPro" id="IPR040453">
    <property type="entry name" value="Mnd1_HTH"/>
</dbReference>
<evidence type="ECO:0000256" key="1">
    <source>
        <dbReference type="ARBA" id="ARBA00004123"/>
    </source>
</evidence>
<evidence type="ECO:0000256" key="4">
    <source>
        <dbReference type="SAM" id="Coils"/>
    </source>
</evidence>
<name>A0A0M0JEQ1_9EUKA</name>
<comment type="caution">
    <text evidence="7">The sequence shown here is derived from an EMBL/GenBank/DDBJ whole genome shotgun (WGS) entry which is preliminary data.</text>
</comment>
<organism evidence="7 8">
    <name type="scientific">Chrysochromulina tobinii</name>
    <dbReference type="NCBI Taxonomy" id="1460289"/>
    <lineage>
        <taxon>Eukaryota</taxon>
        <taxon>Haptista</taxon>
        <taxon>Haptophyta</taxon>
        <taxon>Prymnesiophyceae</taxon>
        <taxon>Prymnesiales</taxon>
        <taxon>Chrysochromulinaceae</taxon>
        <taxon>Chrysochromulina</taxon>
    </lineage>
</organism>
<protein>
    <submittedName>
        <fullName evidence="7">Meiotic nuclear division protein 1-like protein</fullName>
    </submittedName>
</protein>
<feature type="domain" description="Mnd1 HTH" evidence="5">
    <location>
        <begin position="14"/>
        <end position="72"/>
    </location>
</feature>
<proteinExistence type="predicted"/>
<gene>
    <name evidence="7" type="ORF">Ctob_006942</name>
</gene>
<dbReference type="EMBL" id="JWZX01003023">
    <property type="protein sequence ID" value="KOO25059.1"/>
    <property type="molecule type" value="Genomic_DNA"/>
</dbReference>
<keyword evidence="8" id="KW-1185">Reference proteome</keyword>
<keyword evidence="2 4" id="KW-0175">Coiled coil</keyword>
<reference evidence="8" key="1">
    <citation type="journal article" date="2015" name="PLoS Genet.">
        <title>Genome Sequence and Transcriptome Analyses of Chrysochromulina tobin: Metabolic Tools for Enhanced Algal Fitness in the Prominent Order Prymnesiales (Haptophyceae).</title>
        <authorList>
            <person name="Hovde B.T."/>
            <person name="Deodato C.R."/>
            <person name="Hunsperger H.M."/>
            <person name="Ryken S.A."/>
            <person name="Yost W."/>
            <person name="Jha R.K."/>
            <person name="Patterson J."/>
            <person name="Monnat R.J. Jr."/>
            <person name="Barlow S.B."/>
            <person name="Starkenburg S.R."/>
            <person name="Cattolico R.A."/>
        </authorList>
    </citation>
    <scope>NUCLEOTIDE SEQUENCE</scope>
    <source>
        <strain evidence="8">CCMP291</strain>
    </source>
</reference>
<evidence type="ECO:0000313" key="7">
    <source>
        <dbReference type="EMBL" id="KOO25059.1"/>
    </source>
</evidence>
<comment type="subcellular location">
    <subcellularLocation>
        <location evidence="1">Nucleus</location>
    </subcellularLocation>
</comment>
<evidence type="ECO:0000313" key="8">
    <source>
        <dbReference type="Proteomes" id="UP000037460"/>
    </source>
</evidence>
<sequence>MGKGVSAAEKRQKMIDMFQAESAVFTKKEVEKLAPRTGIVSGAVEAVLRELINDDIVHEGKLSGTLFYWSFPGEVAMKKRAELASFQAKAGQLEQQARSRFAKSLLAQIEQMRKAAGQSASEAAELNEQEGLLTSIMAAETEARENIEKEKKKSGQNMHARKRDLKVLKEAANRWTDNLFMIKSKLVESGADVKNVDGMLGTDRIDYIE</sequence>
<dbReference type="AlphaFoldDB" id="A0A0M0JEQ1"/>
<dbReference type="Proteomes" id="UP000037460">
    <property type="component" value="Unassembled WGS sequence"/>
</dbReference>
<feature type="coiled-coil region" evidence="4">
    <location>
        <begin position="76"/>
        <end position="129"/>
    </location>
</feature>
<dbReference type="GO" id="GO:0005634">
    <property type="term" value="C:nucleus"/>
    <property type="evidence" value="ECO:0007669"/>
    <property type="project" value="UniProtKB-SubCell"/>
</dbReference>
<dbReference type="OrthoDB" id="273345at2759"/>
<accession>A0A0M0JEQ1</accession>
<dbReference type="InterPro" id="IPR040661">
    <property type="entry name" value="LZ3wCH"/>
</dbReference>